<organism evidence="2 4">
    <name type="scientific">Streptococcus alactolyticus</name>
    <dbReference type="NCBI Taxonomy" id="29389"/>
    <lineage>
        <taxon>Bacteria</taxon>
        <taxon>Bacillati</taxon>
        <taxon>Bacillota</taxon>
        <taxon>Bacilli</taxon>
        <taxon>Lactobacillales</taxon>
        <taxon>Streptococcaceae</taxon>
        <taxon>Streptococcus</taxon>
    </lineage>
</organism>
<dbReference type="EMBL" id="CP114883">
    <property type="protein sequence ID" value="WBB06505.1"/>
    <property type="molecule type" value="Genomic_DNA"/>
</dbReference>
<gene>
    <name evidence="3" type="primary">comGD</name>
    <name evidence="2" type="ORF">FYJ82_00360</name>
    <name evidence="3" type="ORF">O6R09_00695</name>
</gene>
<accession>A0A6N7X2S5</accession>
<feature type="transmembrane region" description="Helical" evidence="1">
    <location>
        <begin position="15"/>
        <end position="37"/>
    </location>
</feature>
<keyword evidence="1" id="KW-1133">Transmembrane helix</keyword>
<dbReference type="AlphaFoldDB" id="A0A6N7X2S5"/>
<dbReference type="NCBIfam" id="NF040982">
    <property type="entry name" value="ComGD"/>
    <property type="match status" value="1"/>
</dbReference>
<evidence type="ECO:0000313" key="4">
    <source>
        <dbReference type="Proteomes" id="UP000471052"/>
    </source>
</evidence>
<dbReference type="Proteomes" id="UP000471052">
    <property type="component" value="Unassembled WGS sequence"/>
</dbReference>
<dbReference type="Proteomes" id="UP001212085">
    <property type="component" value="Chromosome"/>
</dbReference>
<reference evidence="2 4" key="1">
    <citation type="submission" date="2019-08" db="EMBL/GenBank/DDBJ databases">
        <title>In-depth cultivation of the pig gut microbiome towards novel bacterial diversity and tailored functional studies.</title>
        <authorList>
            <person name="Wylensek D."/>
            <person name="Hitch T.C.A."/>
            <person name="Clavel T."/>
        </authorList>
    </citation>
    <scope>NUCLEOTIDE SEQUENCE [LARGE SCALE GENOMIC DNA]</scope>
    <source>
        <strain evidence="2 4">BL-178-WT-3A</strain>
    </source>
</reference>
<name>A0A6N7X2S5_STRAY</name>
<evidence type="ECO:0000313" key="2">
    <source>
        <dbReference type="EMBL" id="MST52919.1"/>
    </source>
</evidence>
<dbReference type="InterPro" id="IPR016785">
    <property type="entry name" value="ComGD"/>
</dbReference>
<dbReference type="RefSeq" id="WP_154454146.1">
    <property type="nucleotide sequence ID" value="NZ_CP114883.1"/>
</dbReference>
<evidence type="ECO:0000313" key="3">
    <source>
        <dbReference type="EMBL" id="WBB06505.1"/>
    </source>
</evidence>
<dbReference type="EMBL" id="VUNP01000001">
    <property type="protein sequence ID" value="MST52919.1"/>
    <property type="molecule type" value="Genomic_DNA"/>
</dbReference>
<dbReference type="OrthoDB" id="2243810at2"/>
<proteinExistence type="predicted"/>
<protein>
    <submittedName>
        <fullName evidence="2">Competence protein</fullName>
    </submittedName>
    <submittedName>
        <fullName evidence="3">Competence type IV pilus minor pilin ComGD</fullName>
    </submittedName>
</protein>
<reference evidence="3 5" key="2">
    <citation type="submission" date="2022-12" db="EMBL/GenBank/DDBJ databases">
        <title>Streptococcus alactolyticus LGM, complete genome.</title>
        <authorList>
            <person name="Liu Z."/>
            <person name="Mu C."/>
            <person name="Zhu W."/>
        </authorList>
    </citation>
    <scope>NUCLEOTIDE SEQUENCE [LARGE SCALE GENOMIC DNA]</scope>
    <source>
        <strain evidence="3 5">LGM</strain>
    </source>
</reference>
<keyword evidence="1" id="KW-0812">Transmembrane</keyword>
<sequence>MIKPKPIAKLSNKGVPAFTILESLVTLGITCFMVMSLSGSLNGIFQSVEETLFFLSFENLYRDTQTLANVNQRAMTLTISEDAISNGVSKVSLPRQVKVGDTEQIVLSKEGGNSSLGKVVFQLQDKEIYYQLYLGSGKYKKTESSRLHTP</sequence>
<evidence type="ECO:0000313" key="5">
    <source>
        <dbReference type="Proteomes" id="UP001212085"/>
    </source>
</evidence>
<keyword evidence="5" id="KW-1185">Reference proteome</keyword>
<keyword evidence="1" id="KW-0472">Membrane</keyword>
<evidence type="ECO:0000256" key="1">
    <source>
        <dbReference type="SAM" id="Phobius"/>
    </source>
</evidence>